<dbReference type="EMBL" id="JAGQHS010000051">
    <property type="protein sequence ID" value="MCA9756398.1"/>
    <property type="molecule type" value="Genomic_DNA"/>
</dbReference>
<proteinExistence type="predicted"/>
<feature type="domain" description="Methanolan biosynthesis EpsI" evidence="1">
    <location>
        <begin position="8"/>
        <end position="204"/>
    </location>
</feature>
<comment type="caution">
    <text evidence="2">The sequence shown here is derived from an EMBL/GenBank/DDBJ whole genome shotgun (WGS) entry which is preliminary data.</text>
</comment>
<accession>A0A956SFK3</accession>
<name>A0A956SFK3_UNCEI</name>
<evidence type="ECO:0000259" key="1">
    <source>
        <dbReference type="Pfam" id="PF11984"/>
    </source>
</evidence>
<gene>
    <name evidence="2" type="ORF">KDA27_11405</name>
</gene>
<dbReference type="AlphaFoldDB" id="A0A956SFK3"/>
<sequence length="209" mass="23386">MLKPLPIIASLVMLAALAVYVVALPPKKLGTQHLDTCPMTIASMRGVDLDLSQTVLDDLQPDGILSRAYERPDGLPVWLIIVYFENARLGAHDPLLCYRSQGFELELLPDEVVQTGIGPVPTKAFRAVRGNRVERVNYFWYTAGAKALAEVRAFRDEMFLQGLKENRAFGAFVRISTVESDGAADAVRWNHTFLQDLAPWLPRFFPEND</sequence>
<protein>
    <submittedName>
        <fullName evidence="2">EpsI family protein</fullName>
    </submittedName>
</protein>
<dbReference type="InterPro" id="IPR014263">
    <property type="entry name" value="Methanolan_biosynth_EpsI"/>
</dbReference>
<reference evidence="2" key="2">
    <citation type="journal article" date="2021" name="Microbiome">
        <title>Successional dynamics and alternative stable states in a saline activated sludge microbial community over 9 years.</title>
        <authorList>
            <person name="Wang Y."/>
            <person name="Ye J."/>
            <person name="Ju F."/>
            <person name="Liu L."/>
            <person name="Boyd J.A."/>
            <person name="Deng Y."/>
            <person name="Parks D.H."/>
            <person name="Jiang X."/>
            <person name="Yin X."/>
            <person name="Woodcroft B.J."/>
            <person name="Tyson G.W."/>
            <person name="Hugenholtz P."/>
            <person name="Polz M.F."/>
            <person name="Zhang T."/>
        </authorList>
    </citation>
    <scope>NUCLEOTIDE SEQUENCE</scope>
    <source>
        <strain evidence="2">HKST-UBA02</strain>
    </source>
</reference>
<evidence type="ECO:0000313" key="2">
    <source>
        <dbReference type="EMBL" id="MCA9756398.1"/>
    </source>
</evidence>
<evidence type="ECO:0000313" key="3">
    <source>
        <dbReference type="Proteomes" id="UP000739538"/>
    </source>
</evidence>
<dbReference type="Pfam" id="PF11984">
    <property type="entry name" value="DUF3485"/>
    <property type="match status" value="1"/>
</dbReference>
<reference evidence="2" key="1">
    <citation type="submission" date="2020-04" db="EMBL/GenBank/DDBJ databases">
        <authorList>
            <person name="Zhang T."/>
        </authorList>
    </citation>
    <scope>NUCLEOTIDE SEQUENCE</scope>
    <source>
        <strain evidence="2">HKST-UBA02</strain>
    </source>
</reference>
<organism evidence="2 3">
    <name type="scientific">Eiseniibacteriota bacterium</name>
    <dbReference type="NCBI Taxonomy" id="2212470"/>
    <lineage>
        <taxon>Bacteria</taxon>
        <taxon>Candidatus Eiseniibacteriota</taxon>
    </lineage>
</organism>
<dbReference type="NCBIfam" id="TIGR02914">
    <property type="entry name" value="EpsI_fam"/>
    <property type="match status" value="1"/>
</dbReference>
<dbReference type="Proteomes" id="UP000739538">
    <property type="component" value="Unassembled WGS sequence"/>
</dbReference>